<keyword evidence="2" id="KW-1185">Reference proteome</keyword>
<accession>A0A6G4TS65</accession>
<dbReference type="AlphaFoldDB" id="A0A6G4TS65"/>
<comment type="caution">
    <text evidence="1">The sequence shown here is derived from an EMBL/GenBank/DDBJ whole genome shotgun (WGS) entry which is preliminary data.</text>
</comment>
<proteinExistence type="predicted"/>
<reference evidence="1 2" key="1">
    <citation type="submission" date="2020-02" db="EMBL/GenBank/DDBJ databases">
        <title>Whole-genome analyses of novel actinobacteria.</title>
        <authorList>
            <person name="Sahin N."/>
        </authorList>
    </citation>
    <scope>NUCLEOTIDE SEQUENCE [LARGE SCALE GENOMIC DNA]</scope>
    <source>
        <strain evidence="1 2">A7024</strain>
    </source>
</reference>
<organism evidence="1 2">
    <name type="scientific">Streptomyces coryli</name>
    <dbReference type="NCBI Taxonomy" id="1128680"/>
    <lineage>
        <taxon>Bacteria</taxon>
        <taxon>Bacillati</taxon>
        <taxon>Actinomycetota</taxon>
        <taxon>Actinomycetes</taxon>
        <taxon>Kitasatosporales</taxon>
        <taxon>Streptomycetaceae</taxon>
        <taxon>Streptomyces</taxon>
    </lineage>
</organism>
<gene>
    <name evidence="1" type="ORF">G5C51_01715</name>
</gene>
<evidence type="ECO:0000313" key="1">
    <source>
        <dbReference type="EMBL" id="NGN62622.1"/>
    </source>
</evidence>
<name>A0A6G4TS65_9ACTN</name>
<protein>
    <submittedName>
        <fullName evidence="1">Uncharacterized protein</fullName>
    </submittedName>
</protein>
<dbReference type="Proteomes" id="UP000481583">
    <property type="component" value="Unassembled WGS sequence"/>
</dbReference>
<dbReference type="RefSeq" id="WP_165230294.1">
    <property type="nucleotide sequence ID" value="NZ_JAAKZV010000003.1"/>
</dbReference>
<dbReference type="EMBL" id="JAAKZV010000003">
    <property type="protein sequence ID" value="NGN62622.1"/>
    <property type="molecule type" value="Genomic_DNA"/>
</dbReference>
<sequence length="78" mass="8398">MVAPGSGFEIRINGRVVGALEEAFSELTITVHPAETVLRGSPLDQAALYGILDRIQSLGLELVEVRRLPGGRPNQESE</sequence>
<evidence type="ECO:0000313" key="2">
    <source>
        <dbReference type="Proteomes" id="UP000481583"/>
    </source>
</evidence>